<feature type="transmembrane region" description="Helical" evidence="7">
    <location>
        <begin position="105"/>
        <end position="128"/>
    </location>
</feature>
<feature type="transmembrane region" description="Helical" evidence="7">
    <location>
        <begin position="25"/>
        <end position="49"/>
    </location>
</feature>
<evidence type="ECO:0000256" key="2">
    <source>
        <dbReference type="ARBA" id="ARBA00022692"/>
    </source>
</evidence>
<evidence type="ECO:0000256" key="1">
    <source>
        <dbReference type="ARBA" id="ARBA00004141"/>
    </source>
</evidence>
<sequence>MAVDPTIQKLYGQPPDNVDLSESRVLVNSIIAVIILIIAIISVILRLISRSIQKIGLKWDDFFILVGTAFAIPTVGLVVGSGALGSGKHIWTVSAPHLVNAFKLLYSYPYIYAACVTTTKFSIILFYFRIFGKTGSNNVFIYPCYFAGILNGLYPIIMWIVMATCCRPISTYWNSYVGVGSGECIDVNTFFLALGIMNMVNDVIILVIPIPQILKLHMNTRKKISIVGILLLGGFVCVASCIRIYYLTRWSAAKDISWAMGPVFIWSSVEPAIGIVSACLPTLGPLFHFARDRSYGSSSNNRSGYTPHTGASAGWRNKSNSGAQATFGGGRFFRDDKTDTFVREEDEINLTSIAAGPPDHRTYSAGGSLEEGLPEHGIVATTRIEHQVT</sequence>
<reference evidence="9" key="1">
    <citation type="journal article" date="2020" name="Stud. Mycol.">
        <title>101 Dothideomycetes genomes: a test case for predicting lifestyles and emergence of pathogens.</title>
        <authorList>
            <person name="Haridas S."/>
            <person name="Albert R."/>
            <person name="Binder M."/>
            <person name="Bloem J."/>
            <person name="Labutti K."/>
            <person name="Salamov A."/>
            <person name="Andreopoulos B."/>
            <person name="Baker S."/>
            <person name="Barry K."/>
            <person name="Bills G."/>
            <person name="Bluhm B."/>
            <person name="Cannon C."/>
            <person name="Castanera R."/>
            <person name="Culley D."/>
            <person name="Daum C."/>
            <person name="Ezra D."/>
            <person name="Gonzalez J."/>
            <person name="Henrissat B."/>
            <person name="Kuo A."/>
            <person name="Liang C."/>
            <person name="Lipzen A."/>
            <person name="Lutzoni F."/>
            <person name="Magnuson J."/>
            <person name="Mondo S."/>
            <person name="Nolan M."/>
            <person name="Ohm R."/>
            <person name="Pangilinan J."/>
            <person name="Park H.-J."/>
            <person name="Ramirez L."/>
            <person name="Alfaro M."/>
            <person name="Sun H."/>
            <person name="Tritt A."/>
            <person name="Yoshinaga Y."/>
            <person name="Zwiers L.-H."/>
            <person name="Turgeon B."/>
            <person name="Goodwin S."/>
            <person name="Spatafora J."/>
            <person name="Crous P."/>
            <person name="Grigoriev I."/>
        </authorList>
    </citation>
    <scope>NUCLEOTIDE SEQUENCE</scope>
    <source>
        <strain evidence="9">CBS 121167</strain>
    </source>
</reference>
<evidence type="ECO:0000313" key="9">
    <source>
        <dbReference type="EMBL" id="KAF2138879.1"/>
    </source>
</evidence>
<gene>
    <name evidence="9" type="ORF">K452DRAFT_311331</name>
</gene>
<keyword evidence="3 7" id="KW-1133">Transmembrane helix</keyword>
<dbReference type="GeneID" id="54300906"/>
<keyword evidence="4 7" id="KW-0472">Membrane</keyword>
<accession>A0A6A6B3T6</accession>
<keyword evidence="10" id="KW-1185">Reference proteome</keyword>
<dbReference type="Proteomes" id="UP000799438">
    <property type="component" value="Unassembled WGS sequence"/>
</dbReference>
<feature type="transmembrane region" description="Helical" evidence="7">
    <location>
        <begin position="61"/>
        <end position="85"/>
    </location>
</feature>
<feature type="transmembrane region" description="Helical" evidence="7">
    <location>
        <begin position="226"/>
        <end position="246"/>
    </location>
</feature>
<dbReference type="PANTHER" id="PTHR33048">
    <property type="entry name" value="PTH11-LIKE INTEGRAL MEMBRANE PROTEIN (AFU_ORTHOLOGUE AFUA_5G11245)"/>
    <property type="match status" value="1"/>
</dbReference>
<dbReference type="OrthoDB" id="5398388at2759"/>
<feature type="transmembrane region" description="Helical" evidence="7">
    <location>
        <begin position="140"/>
        <end position="170"/>
    </location>
</feature>
<evidence type="ECO:0000256" key="6">
    <source>
        <dbReference type="SAM" id="MobiDB-lite"/>
    </source>
</evidence>
<dbReference type="Pfam" id="PF20684">
    <property type="entry name" value="Fung_rhodopsin"/>
    <property type="match status" value="1"/>
</dbReference>
<evidence type="ECO:0000256" key="3">
    <source>
        <dbReference type="ARBA" id="ARBA00022989"/>
    </source>
</evidence>
<comment type="subcellular location">
    <subcellularLocation>
        <location evidence="1">Membrane</location>
        <topology evidence="1">Multi-pass membrane protein</topology>
    </subcellularLocation>
</comment>
<dbReference type="GO" id="GO:0016020">
    <property type="term" value="C:membrane"/>
    <property type="evidence" value="ECO:0007669"/>
    <property type="project" value="UniProtKB-SubCell"/>
</dbReference>
<organism evidence="9 10">
    <name type="scientific">Aplosporella prunicola CBS 121167</name>
    <dbReference type="NCBI Taxonomy" id="1176127"/>
    <lineage>
        <taxon>Eukaryota</taxon>
        <taxon>Fungi</taxon>
        <taxon>Dikarya</taxon>
        <taxon>Ascomycota</taxon>
        <taxon>Pezizomycotina</taxon>
        <taxon>Dothideomycetes</taxon>
        <taxon>Dothideomycetes incertae sedis</taxon>
        <taxon>Botryosphaeriales</taxon>
        <taxon>Aplosporellaceae</taxon>
        <taxon>Aplosporella</taxon>
    </lineage>
</organism>
<evidence type="ECO:0000259" key="8">
    <source>
        <dbReference type="Pfam" id="PF20684"/>
    </source>
</evidence>
<keyword evidence="2 7" id="KW-0812">Transmembrane</keyword>
<feature type="region of interest" description="Disordered" evidence="6">
    <location>
        <begin position="296"/>
        <end position="328"/>
    </location>
</feature>
<name>A0A6A6B3T6_9PEZI</name>
<evidence type="ECO:0000256" key="7">
    <source>
        <dbReference type="SAM" id="Phobius"/>
    </source>
</evidence>
<feature type="domain" description="Rhodopsin" evidence="8">
    <location>
        <begin position="45"/>
        <end position="288"/>
    </location>
</feature>
<evidence type="ECO:0000256" key="4">
    <source>
        <dbReference type="ARBA" id="ARBA00023136"/>
    </source>
</evidence>
<proteinExistence type="inferred from homology"/>
<comment type="similarity">
    <text evidence="5">Belongs to the SAT4 family.</text>
</comment>
<evidence type="ECO:0000256" key="5">
    <source>
        <dbReference type="ARBA" id="ARBA00038359"/>
    </source>
</evidence>
<dbReference type="RefSeq" id="XP_033394592.1">
    <property type="nucleotide sequence ID" value="XM_033543409.1"/>
</dbReference>
<feature type="transmembrane region" description="Helical" evidence="7">
    <location>
        <begin position="190"/>
        <end position="214"/>
    </location>
</feature>
<feature type="compositionally biased region" description="Low complexity" evidence="6">
    <location>
        <begin position="296"/>
        <end position="305"/>
    </location>
</feature>
<dbReference type="PANTHER" id="PTHR33048:SF47">
    <property type="entry name" value="INTEGRAL MEMBRANE PROTEIN-RELATED"/>
    <property type="match status" value="1"/>
</dbReference>
<dbReference type="AlphaFoldDB" id="A0A6A6B3T6"/>
<evidence type="ECO:0000313" key="10">
    <source>
        <dbReference type="Proteomes" id="UP000799438"/>
    </source>
</evidence>
<dbReference type="EMBL" id="ML995495">
    <property type="protein sequence ID" value="KAF2138879.1"/>
    <property type="molecule type" value="Genomic_DNA"/>
</dbReference>
<dbReference type="InterPro" id="IPR052337">
    <property type="entry name" value="SAT4-like"/>
</dbReference>
<protein>
    <recommendedName>
        <fullName evidence="8">Rhodopsin domain-containing protein</fullName>
    </recommendedName>
</protein>
<dbReference type="InterPro" id="IPR049326">
    <property type="entry name" value="Rhodopsin_dom_fungi"/>
</dbReference>